<dbReference type="RefSeq" id="XP_007412086.1">
    <property type="nucleotide sequence ID" value="XM_007412024.1"/>
</dbReference>
<reference evidence="2" key="1">
    <citation type="journal article" date="2011" name="Proc. Natl. Acad. Sci. U.S.A.">
        <title>Obligate biotrophy features unraveled by the genomic analysis of rust fungi.</title>
        <authorList>
            <person name="Duplessis S."/>
            <person name="Cuomo C.A."/>
            <person name="Lin Y.-C."/>
            <person name="Aerts A."/>
            <person name="Tisserant E."/>
            <person name="Veneault-Fourrey C."/>
            <person name="Joly D.L."/>
            <person name="Hacquard S."/>
            <person name="Amselem J."/>
            <person name="Cantarel B.L."/>
            <person name="Chiu R."/>
            <person name="Coutinho P.M."/>
            <person name="Feau N."/>
            <person name="Field M."/>
            <person name="Frey P."/>
            <person name="Gelhaye E."/>
            <person name="Goldberg J."/>
            <person name="Grabherr M.G."/>
            <person name="Kodira C.D."/>
            <person name="Kohler A."/>
            <person name="Kuees U."/>
            <person name="Lindquist E.A."/>
            <person name="Lucas S.M."/>
            <person name="Mago R."/>
            <person name="Mauceli E."/>
            <person name="Morin E."/>
            <person name="Murat C."/>
            <person name="Pangilinan J.L."/>
            <person name="Park R."/>
            <person name="Pearson M."/>
            <person name="Quesneville H."/>
            <person name="Rouhier N."/>
            <person name="Sakthikumar S."/>
            <person name="Salamov A.A."/>
            <person name="Schmutz J."/>
            <person name="Selles B."/>
            <person name="Shapiro H."/>
            <person name="Tanguay P."/>
            <person name="Tuskan G.A."/>
            <person name="Henrissat B."/>
            <person name="Van de Peer Y."/>
            <person name="Rouze P."/>
            <person name="Ellis J.G."/>
            <person name="Dodds P.N."/>
            <person name="Schein J.E."/>
            <person name="Zhong S."/>
            <person name="Hamelin R.C."/>
            <person name="Grigoriev I.V."/>
            <person name="Szabo L.J."/>
            <person name="Martin F."/>
        </authorList>
    </citation>
    <scope>NUCLEOTIDE SEQUENCE [LARGE SCALE GENOMIC DNA]</scope>
    <source>
        <strain evidence="2">98AG31 / pathotype 3-4-7</strain>
    </source>
</reference>
<dbReference type="Proteomes" id="UP000001072">
    <property type="component" value="Unassembled WGS sequence"/>
</dbReference>
<dbReference type="VEuPathDB" id="FungiDB:MELLADRAFT_64775"/>
<accession>F4RSR3</accession>
<dbReference type="AlphaFoldDB" id="F4RSR3"/>
<gene>
    <name evidence="1" type="ORF">MELLADRAFT_64775</name>
</gene>
<proteinExistence type="predicted"/>
<dbReference type="EMBL" id="GL883117">
    <property type="protein sequence ID" value="EGG04647.1"/>
    <property type="molecule type" value="Genomic_DNA"/>
</dbReference>
<dbReference type="KEGG" id="mlr:MELLADRAFT_64775"/>
<dbReference type="InParanoid" id="F4RSR3"/>
<organism evidence="2">
    <name type="scientific">Melampsora larici-populina (strain 98AG31 / pathotype 3-4-7)</name>
    <name type="common">Poplar leaf rust fungus</name>
    <dbReference type="NCBI Taxonomy" id="747676"/>
    <lineage>
        <taxon>Eukaryota</taxon>
        <taxon>Fungi</taxon>
        <taxon>Dikarya</taxon>
        <taxon>Basidiomycota</taxon>
        <taxon>Pucciniomycotina</taxon>
        <taxon>Pucciniomycetes</taxon>
        <taxon>Pucciniales</taxon>
        <taxon>Melampsoraceae</taxon>
        <taxon>Melampsora</taxon>
    </lineage>
</organism>
<keyword evidence="2" id="KW-1185">Reference proteome</keyword>
<dbReference type="GeneID" id="18930311"/>
<evidence type="ECO:0000313" key="2">
    <source>
        <dbReference type="Proteomes" id="UP000001072"/>
    </source>
</evidence>
<name>F4RSR3_MELLP</name>
<protein>
    <submittedName>
        <fullName evidence="1">Uncharacterized protein</fullName>
    </submittedName>
</protein>
<evidence type="ECO:0000313" key="1">
    <source>
        <dbReference type="EMBL" id="EGG04647.1"/>
    </source>
</evidence>
<sequence length="594" mass="65701">MNHNTSSNRDISAIGVTNNDDNEIKIEISTSARLSNQHTNLRQRIHVNPAHRNMENRTNPTAMHLMAGSQAQANSIYQVRDARRASFLQAAAEGEDNYCQAHRGPHLGERTGNFSSALADPRQCGAQAQPKYHPDCGLLQVGSGSITNDTPLWNLDDVYDAPRMNNSPNPFQLPNQIQPIPANPVSHDRIIPAQTTNALPIKMVTLQVFHEAYLWGPKEKSRGSTSKAIGRRGARENLGCNFDKTDKKEMGPNHQITFDLNRVSPEDVINKMVAALDKVQHNLGTYLINILAPQSVTWFGVSLTPQSHFRNQKYNLFEIDEWNAFKALSDHLHKPSSAGLLVQMTDPDAQVATQRKKEIVGNCLGSWNTGKAIANSQPSNLASTSTLSQNLPSKITADLKDSLSKEGTDQARFKDPIDNKKWVVITPLKSRIWVDEIVLARREGRTDVDLHKPPPTPAFKTFLNGKPPPGYVEFPNNPLPVGFMASTQVPLVQIPSINPAPAQDDRIYQREYLGDINAFLNYAEIPETDVGIRTSLSSAHYTRWSDLKPSVDMNSTELKQIGIAPGDAGHLLASAVRYEGFLMAKLCALDAQKL</sequence>
<dbReference type="HOGENOM" id="CLU_479033_0_0_1"/>